<evidence type="ECO:0000256" key="6">
    <source>
        <dbReference type="ARBA" id="ARBA00022989"/>
    </source>
</evidence>
<evidence type="ECO:0000256" key="3">
    <source>
        <dbReference type="ARBA" id="ARBA00022448"/>
    </source>
</evidence>
<dbReference type="GO" id="GO:0006814">
    <property type="term" value="P:sodium ion transport"/>
    <property type="evidence" value="ECO:0007669"/>
    <property type="project" value="UniProtKB-KW"/>
</dbReference>
<feature type="transmembrane region" description="Helical" evidence="12">
    <location>
        <begin position="204"/>
        <end position="223"/>
    </location>
</feature>
<name>A0A9N9XUB4_PHYSR</name>
<feature type="transmembrane region" description="Helical" evidence="12">
    <location>
        <begin position="366"/>
        <end position="388"/>
    </location>
</feature>
<dbReference type="InterPro" id="IPR005829">
    <property type="entry name" value="Sugar_transporter_CS"/>
</dbReference>
<evidence type="ECO:0000313" key="15">
    <source>
        <dbReference type="Proteomes" id="UP001153712"/>
    </source>
</evidence>
<keyword evidence="9" id="KW-0406">Ion transport</keyword>
<comment type="similarity">
    <text evidence="2">Belongs to the major facilitator superfamily. Sodium/anion cotransporter family.</text>
</comment>
<sequence>MGTSLEEGYNDNDQKEVIDENERVKKLPLLGVRHIQIALLFSMLAIIYAMRVTLSVAIVAMIGNSTTDNPNIPTYQWTNKNVILSSFFWGYICLQIFAGELGKKYGTKWLAFIAMFINSTACVMIPFIADNLGSYGVIGCRVLQGLSQGFFFPSVHNILGQWAPLEERSVLGTIAFAGPSFGTIVSLIISGIICSSWAGWPVAFYVFGSLGYVWMLAWMLLCANSPASHKWISNEERRYIQKSLSVKEDEEIPATPWKSIFTSMPVWAFVVAMFGQNWGYSTMLTEIPSYLHSVMKFEMTQNSVLSAAPYIASFILSFVFGYLSDFLINGNYISRRNSRKLLNSIGTFVPSLALIVLGFLDSSQSVLAVSMLIIAVGVNAACFAGFQINPVDLAPKFSGILMGIGNGSSNIFSIIAPLMVQVVVGDNETDKTLWRTIFIIAACVYTASDVFYVLFAKGEVQEWNNIEVAPKVDKELAEQRRKSKMSC</sequence>
<accession>A0A9N9XUB4</accession>
<feature type="transmembrane region" description="Helical" evidence="12">
    <location>
        <begin position="307"/>
        <end position="329"/>
    </location>
</feature>
<dbReference type="PANTHER" id="PTHR11662:SF280">
    <property type="entry name" value="FI21844P1-RELATED"/>
    <property type="match status" value="1"/>
</dbReference>
<feature type="domain" description="Major facilitator superfamily (MFS) profile" evidence="13">
    <location>
        <begin position="37"/>
        <end position="460"/>
    </location>
</feature>
<dbReference type="InterPro" id="IPR011701">
    <property type="entry name" value="MFS"/>
</dbReference>
<dbReference type="GO" id="GO:0015293">
    <property type="term" value="F:symporter activity"/>
    <property type="evidence" value="ECO:0007669"/>
    <property type="project" value="UniProtKB-KW"/>
</dbReference>
<proteinExistence type="inferred from homology"/>
<keyword evidence="8 12" id="KW-0472">Membrane</keyword>
<dbReference type="Pfam" id="PF07690">
    <property type="entry name" value="MFS_1"/>
    <property type="match status" value="1"/>
</dbReference>
<evidence type="ECO:0000256" key="10">
    <source>
        <dbReference type="ARBA" id="ARBA00054632"/>
    </source>
</evidence>
<keyword evidence="4 12" id="KW-0812">Transmembrane</keyword>
<evidence type="ECO:0000259" key="13">
    <source>
        <dbReference type="PROSITE" id="PS50850"/>
    </source>
</evidence>
<protein>
    <recommendedName>
        <fullName evidence="11">Putative inorganic phosphate cotransporter</fullName>
    </recommendedName>
</protein>
<evidence type="ECO:0000313" key="14">
    <source>
        <dbReference type="EMBL" id="CAG9865518.1"/>
    </source>
</evidence>
<keyword evidence="15" id="KW-1185">Reference proteome</keyword>
<evidence type="ECO:0000256" key="9">
    <source>
        <dbReference type="ARBA" id="ARBA00023201"/>
    </source>
</evidence>
<feature type="transmembrane region" description="Helical" evidence="12">
    <location>
        <begin position="171"/>
        <end position="198"/>
    </location>
</feature>
<feature type="transmembrane region" description="Helical" evidence="12">
    <location>
        <begin position="432"/>
        <end position="455"/>
    </location>
</feature>
<dbReference type="PROSITE" id="PS00217">
    <property type="entry name" value="SUGAR_TRANSPORT_2"/>
    <property type="match status" value="1"/>
</dbReference>
<feature type="transmembrane region" description="Helical" evidence="12">
    <location>
        <begin position="37"/>
        <end position="62"/>
    </location>
</feature>
<dbReference type="PANTHER" id="PTHR11662">
    <property type="entry name" value="SOLUTE CARRIER FAMILY 17"/>
    <property type="match status" value="1"/>
</dbReference>
<evidence type="ECO:0000256" key="4">
    <source>
        <dbReference type="ARBA" id="ARBA00022692"/>
    </source>
</evidence>
<keyword evidence="7" id="KW-0915">Sodium</keyword>
<dbReference type="Gene3D" id="1.20.1250.20">
    <property type="entry name" value="MFS general substrate transporter like domains"/>
    <property type="match status" value="2"/>
</dbReference>
<keyword evidence="9" id="KW-0739">Sodium transport</keyword>
<dbReference type="GO" id="GO:0006820">
    <property type="term" value="P:monoatomic anion transport"/>
    <property type="evidence" value="ECO:0007669"/>
    <property type="project" value="TreeGrafter"/>
</dbReference>
<keyword evidence="3" id="KW-0813">Transport</keyword>
<evidence type="ECO:0000256" key="5">
    <source>
        <dbReference type="ARBA" id="ARBA00022847"/>
    </source>
</evidence>
<dbReference type="PROSITE" id="PS50850">
    <property type="entry name" value="MFS"/>
    <property type="match status" value="1"/>
</dbReference>
<dbReference type="GO" id="GO:0016020">
    <property type="term" value="C:membrane"/>
    <property type="evidence" value="ECO:0007669"/>
    <property type="project" value="UniProtKB-SubCell"/>
</dbReference>
<dbReference type="Proteomes" id="UP001153712">
    <property type="component" value="Chromosome 9"/>
</dbReference>
<dbReference type="SUPFAM" id="SSF103473">
    <property type="entry name" value="MFS general substrate transporter"/>
    <property type="match status" value="1"/>
</dbReference>
<gene>
    <name evidence="14" type="ORF">PHYEVI_LOCUS11750</name>
</gene>
<feature type="transmembrane region" description="Helical" evidence="12">
    <location>
        <begin position="82"/>
        <end position="102"/>
    </location>
</feature>
<reference evidence="14" key="1">
    <citation type="submission" date="2022-01" db="EMBL/GenBank/DDBJ databases">
        <authorList>
            <person name="King R."/>
        </authorList>
    </citation>
    <scope>NUCLEOTIDE SEQUENCE</scope>
</reference>
<comment type="subcellular location">
    <subcellularLocation>
        <location evidence="1">Membrane</location>
        <topology evidence="1">Multi-pass membrane protein</topology>
    </subcellularLocation>
</comment>
<dbReference type="FunFam" id="1.20.1250.20:FF:000003">
    <property type="entry name" value="Solute carrier family 17 member 3"/>
    <property type="match status" value="1"/>
</dbReference>
<evidence type="ECO:0000256" key="1">
    <source>
        <dbReference type="ARBA" id="ARBA00004141"/>
    </source>
</evidence>
<dbReference type="CDD" id="cd17318">
    <property type="entry name" value="MFS_SLC17"/>
    <property type="match status" value="1"/>
</dbReference>
<feature type="transmembrane region" description="Helical" evidence="12">
    <location>
        <begin position="341"/>
        <end position="360"/>
    </location>
</feature>
<keyword evidence="6 12" id="KW-1133">Transmembrane helix</keyword>
<feature type="transmembrane region" description="Helical" evidence="12">
    <location>
        <begin position="109"/>
        <end position="129"/>
    </location>
</feature>
<dbReference type="InterPro" id="IPR020846">
    <property type="entry name" value="MFS_dom"/>
</dbReference>
<evidence type="ECO:0000256" key="2">
    <source>
        <dbReference type="ARBA" id="ARBA00008586"/>
    </source>
</evidence>
<evidence type="ECO:0000256" key="11">
    <source>
        <dbReference type="ARBA" id="ARBA00068450"/>
    </source>
</evidence>
<organism evidence="14 15">
    <name type="scientific">Phyllotreta striolata</name>
    <name type="common">Striped flea beetle</name>
    <name type="synonym">Crioceris striolata</name>
    <dbReference type="NCBI Taxonomy" id="444603"/>
    <lineage>
        <taxon>Eukaryota</taxon>
        <taxon>Metazoa</taxon>
        <taxon>Ecdysozoa</taxon>
        <taxon>Arthropoda</taxon>
        <taxon>Hexapoda</taxon>
        <taxon>Insecta</taxon>
        <taxon>Pterygota</taxon>
        <taxon>Neoptera</taxon>
        <taxon>Endopterygota</taxon>
        <taxon>Coleoptera</taxon>
        <taxon>Polyphaga</taxon>
        <taxon>Cucujiformia</taxon>
        <taxon>Chrysomeloidea</taxon>
        <taxon>Chrysomelidae</taxon>
        <taxon>Galerucinae</taxon>
        <taxon>Alticini</taxon>
        <taxon>Phyllotreta</taxon>
    </lineage>
</organism>
<feature type="transmembrane region" description="Helical" evidence="12">
    <location>
        <begin position="400"/>
        <end position="420"/>
    </location>
</feature>
<comment type="function">
    <text evidence="10">May be an inorganic phosphate cotransporter.</text>
</comment>
<dbReference type="EMBL" id="OU900102">
    <property type="protein sequence ID" value="CAG9865518.1"/>
    <property type="molecule type" value="Genomic_DNA"/>
</dbReference>
<dbReference type="FunFam" id="1.20.1250.20:FF:000144">
    <property type="entry name" value="Picot, isoform B"/>
    <property type="match status" value="1"/>
</dbReference>
<evidence type="ECO:0000256" key="12">
    <source>
        <dbReference type="SAM" id="Phobius"/>
    </source>
</evidence>
<evidence type="ECO:0000256" key="7">
    <source>
        <dbReference type="ARBA" id="ARBA00023053"/>
    </source>
</evidence>
<dbReference type="OrthoDB" id="2985014at2759"/>
<dbReference type="InterPro" id="IPR036259">
    <property type="entry name" value="MFS_trans_sf"/>
</dbReference>
<evidence type="ECO:0000256" key="8">
    <source>
        <dbReference type="ARBA" id="ARBA00023136"/>
    </source>
</evidence>
<keyword evidence="5" id="KW-0769">Symport</keyword>
<dbReference type="InterPro" id="IPR050382">
    <property type="entry name" value="MFS_Na/Anion_cotransporter"/>
</dbReference>
<dbReference type="AlphaFoldDB" id="A0A9N9XUB4"/>